<reference evidence="2 3" key="1">
    <citation type="submission" date="2022-10" db="EMBL/GenBank/DDBJ databases">
        <title>Description of Fervidibacillus gen. nov. in the family Fervidibacillaceae fam. nov. with two species, Fervidibacillus albus sp. nov., and Fervidibacillus halotolerans sp. nov., isolated from tidal flat sediments.</title>
        <authorList>
            <person name="Kwon K.K."/>
            <person name="Yang S.-H."/>
        </authorList>
    </citation>
    <scope>NUCLEOTIDE SEQUENCE [LARGE SCALE GENOMIC DNA]</scope>
    <source>
        <strain evidence="2 3">DSM 23332</strain>
    </source>
</reference>
<dbReference type="Proteomes" id="UP001208656">
    <property type="component" value="Unassembled WGS sequence"/>
</dbReference>
<sequence>MVIYVHNGITVPMQMVILTLIPIQYMYLLNMILTNLILGIVFGIAVQVDLEVGFQLIISSIPHSVFEIFAYCILATVLFEMNQAIRVNIINIFKKDKAQVSLVKSFLKTMKAYIVFVMPLIIVAAFLETYLADTLLYLL</sequence>
<dbReference type="Pfam" id="PF01944">
    <property type="entry name" value="SpoIIM"/>
    <property type="match status" value="1"/>
</dbReference>
<comment type="caution">
    <text evidence="2">The sequence shown here is derived from an EMBL/GenBank/DDBJ whole genome shotgun (WGS) entry which is preliminary data.</text>
</comment>
<organism evidence="2 3">
    <name type="scientific">Pallidibacillus thermolactis</name>
    <dbReference type="NCBI Taxonomy" id="251051"/>
    <lineage>
        <taxon>Bacteria</taxon>
        <taxon>Bacillati</taxon>
        <taxon>Bacillota</taxon>
        <taxon>Bacilli</taxon>
        <taxon>Bacillales</taxon>
        <taxon>Bacillaceae</taxon>
        <taxon>Pallidibacillus</taxon>
    </lineage>
</organism>
<evidence type="ECO:0000313" key="2">
    <source>
        <dbReference type="EMBL" id="MCU9595825.1"/>
    </source>
</evidence>
<name>A0ABT2WJF4_9BACI</name>
<accession>A0ABT2WJF4</accession>
<keyword evidence="1" id="KW-1133">Transmembrane helix</keyword>
<dbReference type="RefSeq" id="WP_263062387.1">
    <property type="nucleotide sequence ID" value="NZ_JAOUSE010000082.1"/>
</dbReference>
<evidence type="ECO:0000313" key="3">
    <source>
        <dbReference type="Proteomes" id="UP001208656"/>
    </source>
</evidence>
<keyword evidence="1" id="KW-0812">Transmembrane</keyword>
<dbReference type="InterPro" id="IPR002798">
    <property type="entry name" value="SpoIIM-like"/>
</dbReference>
<dbReference type="EMBL" id="JAOUSE010000082">
    <property type="protein sequence ID" value="MCU9595825.1"/>
    <property type="molecule type" value="Genomic_DNA"/>
</dbReference>
<keyword evidence="3" id="KW-1185">Reference proteome</keyword>
<feature type="transmembrane region" description="Helical" evidence="1">
    <location>
        <begin position="110"/>
        <end position="132"/>
    </location>
</feature>
<evidence type="ECO:0000256" key="1">
    <source>
        <dbReference type="SAM" id="Phobius"/>
    </source>
</evidence>
<keyword evidence="1" id="KW-0472">Membrane</keyword>
<protein>
    <submittedName>
        <fullName evidence="2">Stage II sporulation protein M</fullName>
    </submittedName>
</protein>
<gene>
    <name evidence="2" type="ORF">OEV82_15570</name>
</gene>
<feature type="transmembrane region" description="Helical" evidence="1">
    <location>
        <begin position="25"/>
        <end position="48"/>
    </location>
</feature>
<proteinExistence type="predicted"/>
<feature type="transmembrane region" description="Helical" evidence="1">
    <location>
        <begin position="68"/>
        <end position="89"/>
    </location>
</feature>